<sequence length="197" mass="21195">MLWKELRIKGIMEQGMATETAKVGSGVGTDPTRMGRIDQTGADLMALMGLTGLMGIATTAGTADGTEGMEEGPVEDTETMAEDGAEGAGMEEVEDTGEGTIIADVVTVANLDISARDCQAQEKQGGRYRQQTSDGAESPGVVVKLPKEVEESLGTMTLWFRNNVEEKKQKEEQKKMEEEKKEERAGGGDKERDTETN</sequence>
<reference evidence="2 3" key="1">
    <citation type="journal article" date="2018" name="Cell">
        <title>The Chara Genome: Secondary Complexity and Implications for Plant Terrestrialization.</title>
        <authorList>
            <person name="Nishiyama T."/>
            <person name="Sakayama H."/>
            <person name="Vries J.D."/>
            <person name="Buschmann H."/>
            <person name="Saint-Marcoux D."/>
            <person name="Ullrich K.K."/>
            <person name="Haas F.B."/>
            <person name="Vanderstraeten L."/>
            <person name="Becker D."/>
            <person name="Lang D."/>
            <person name="Vosolsobe S."/>
            <person name="Rombauts S."/>
            <person name="Wilhelmsson P.K.I."/>
            <person name="Janitza P."/>
            <person name="Kern R."/>
            <person name="Heyl A."/>
            <person name="Rumpler F."/>
            <person name="Villalobos L.I.A.C."/>
            <person name="Clay J.M."/>
            <person name="Skokan R."/>
            <person name="Toyoda A."/>
            <person name="Suzuki Y."/>
            <person name="Kagoshima H."/>
            <person name="Schijlen E."/>
            <person name="Tajeshwar N."/>
            <person name="Catarino B."/>
            <person name="Hetherington A.J."/>
            <person name="Saltykova A."/>
            <person name="Bonnot C."/>
            <person name="Breuninger H."/>
            <person name="Symeonidi A."/>
            <person name="Radhakrishnan G.V."/>
            <person name="Van Nieuwerburgh F."/>
            <person name="Deforce D."/>
            <person name="Chang C."/>
            <person name="Karol K.G."/>
            <person name="Hedrich R."/>
            <person name="Ulvskov P."/>
            <person name="Glockner G."/>
            <person name="Delwiche C.F."/>
            <person name="Petrasek J."/>
            <person name="Van de Peer Y."/>
            <person name="Friml J."/>
            <person name="Beilby M."/>
            <person name="Dolan L."/>
            <person name="Kohara Y."/>
            <person name="Sugano S."/>
            <person name="Fujiyama A."/>
            <person name="Delaux P.-M."/>
            <person name="Quint M."/>
            <person name="TheiBen G."/>
            <person name="Hagemann M."/>
            <person name="Harholt J."/>
            <person name="Dunand C."/>
            <person name="Zachgo S."/>
            <person name="Langdale J."/>
            <person name="Maumus F."/>
            <person name="Straeten D.V.D."/>
            <person name="Gould S.B."/>
            <person name="Rensing S.A."/>
        </authorList>
    </citation>
    <scope>NUCLEOTIDE SEQUENCE [LARGE SCALE GENOMIC DNA]</scope>
    <source>
        <strain evidence="2 3">S276</strain>
    </source>
</reference>
<dbReference type="EMBL" id="BFEA01001009">
    <property type="protein sequence ID" value="GBG92171.1"/>
    <property type="molecule type" value="Genomic_DNA"/>
</dbReference>
<accession>A0A388MC84</accession>
<evidence type="ECO:0000313" key="3">
    <source>
        <dbReference type="Proteomes" id="UP000265515"/>
    </source>
</evidence>
<dbReference type="AlphaFoldDB" id="A0A388MC84"/>
<evidence type="ECO:0000256" key="1">
    <source>
        <dbReference type="SAM" id="MobiDB-lite"/>
    </source>
</evidence>
<organism evidence="2 3">
    <name type="scientific">Chara braunii</name>
    <name type="common">Braun's stonewort</name>
    <dbReference type="NCBI Taxonomy" id="69332"/>
    <lineage>
        <taxon>Eukaryota</taxon>
        <taxon>Viridiplantae</taxon>
        <taxon>Streptophyta</taxon>
        <taxon>Charophyceae</taxon>
        <taxon>Charales</taxon>
        <taxon>Characeae</taxon>
        <taxon>Chara</taxon>
    </lineage>
</organism>
<proteinExistence type="predicted"/>
<keyword evidence="3" id="KW-1185">Reference proteome</keyword>
<gene>
    <name evidence="2" type="ORF">CBR_g54523</name>
</gene>
<feature type="region of interest" description="Disordered" evidence="1">
    <location>
        <begin position="122"/>
        <end position="197"/>
    </location>
</feature>
<evidence type="ECO:0000313" key="2">
    <source>
        <dbReference type="EMBL" id="GBG92171.1"/>
    </source>
</evidence>
<comment type="caution">
    <text evidence="2">The sequence shown here is derived from an EMBL/GenBank/DDBJ whole genome shotgun (WGS) entry which is preliminary data.</text>
</comment>
<feature type="compositionally biased region" description="Basic and acidic residues" evidence="1">
    <location>
        <begin position="163"/>
        <end position="197"/>
    </location>
</feature>
<dbReference type="Gramene" id="GBG92171">
    <property type="protein sequence ID" value="GBG92171"/>
    <property type="gene ID" value="CBR_g54523"/>
</dbReference>
<name>A0A388MC84_CHABU</name>
<dbReference type="Proteomes" id="UP000265515">
    <property type="component" value="Unassembled WGS sequence"/>
</dbReference>
<protein>
    <submittedName>
        <fullName evidence="2">Uncharacterized protein</fullName>
    </submittedName>
</protein>